<reference evidence="3" key="1">
    <citation type="submission" date="2017-02" db="EMBL/GenBank/DDBJ databases">
        <title>Comparative genomics and description of representatives of a novel lineage of planctomycetes thriving in anoxic sediments.</title>
        <authorList>
            <person name="Spring S."/>
            <person name="Bunk B."/>
            <person name="Sproer C."/>
        </authorList>
    </citation>
    <scope>NUCLEOTIDE SEQUENCE [LARGE SCALE GENOMIC DNA]</scope>
    <source>
        <strain evidence="3">ST-NAGAB-D1</strain>
    </source>
</reference>
<dbReference type="SUPFAM" id="SSF54637">
    <property type="entry name" value="Thioesterase/thiol ester dehydrase-isomerase"/>
    <property type="match status" value="1"/>
</dbReference>
<proteinExistence type="predicted"/>
<dbReference type="GO" id="GO:0019171">
    <property type="term" value="F:(3R)-hydroxyacyl-[acyl-carrier-protein] dehydratase activity"/>
    <property type="evidence" value="ECO:0007669"/>
    <property type="project" value="UniProtKB-EC"/>
</dbReference>
<dbReference type="STRING" id="1936003.STSP2_02014"/>
<keyword evidence="1 2" id="KW-0456">Lyase</keyword>
<dbReference type="KEGG" id="alus:STSP2_02014"/>
<evidence type="ECO:0000313" key="2">
    <source>
        <dbReference type="EMBL" id="AQT68838.1"/>
    </source>
</evidence>
<dbReference type="RefSeq" id="WP_205847856.1">
    <property type="nucleotide sequence ID" value="NZ_CP019791.1"/>
</dbReference>
<dbReference type="PANTHER" id="PTHR30272:SF1">
    <property type="entry name" value="3-HYDROXYACYL-[ACYL-CARRIER-PROTEIN] DEHYDRATASE"/>
    <property type="match status" value="1"/>
</dbReference>
<dbReference type="Pfam" id="PF07977">
    <property type="entry name" value="FabA"/>
    <property type="match status" value="1"/>
</dbReference>
<accession>A0A1U9NM88</accession>
<dbReference type="InterPro" id="IPR029069">
    <property type="entry name" value="HotDog_dom_sf"/>
</dbReference>
<protein>
    <submittedName>
        <fullName evidence="2">3-hydroxyacyl-[acyl-carrier-protein] dehydratase FabZ</fullName>
        <ecNumber evidence="2">4.2.1.59</ecNumber>
    </submittedName>
</protein>
<dbReference type="Proteomes" id="UP000189674">
    <property type="component" value="Chromosome"/>
</dbReference>
<sequence length="162" mass="18240">MAKILAMKYILIDKIKNFEAGKEITATKSVSLAEEYLGDHFPTFPVLPGVLLLQGMVETASWLVRASEDFAHSMVILEEAKNVNYKSFADPGTTIEYHAKVKKMDEDSSTFMAEGKCGDKLIVKARFSLRHFNLADKDPGKAKIDSQVVENLKKRWQLLCKQ</sequence>
<keyword evidence="3" id="KW-1185">Reference proteome</keyword>
<dbReference type="InterPro" id="IPR013114">
    <property type="entry name" value="FabA_FabZ"/>
</dbReference>
<name>A0A1U9NM88_9BACT</name>
<organism evidence="2 3">
    <name type="scientific">Anaerohalosphaera lusitana</name>
    <dbReference type="NCBI Taxonomy" id="1936003"/>
    <lineage>
        <taxon>Bacteria</taxon>
        <taxon>Pseudomonadati</taxon>
        <taxon>Planctomycetota</taxon>
        <taxon>Phycisphaerae</taxon>
        <taxon>Sedimentisphaerales</taxon>
        <taxon>Anaerohalosphaeraceae</taxon>
        <taxon>Anaerohalosphaera</taxon>
    </lineage>
</organism>
<dbReference type="Gene3D" id="3.10.129.10">
    <property type="entry name" value="Hotdog Thioesterase"/>
    <property type="match status" value="1"/>
</dbReference>
<dbReference type="PANTHER" id="PTHR30272">
    <property type="entry name" value="3-HYDROXYACYL-[ACYL-CARRIER-PROTEIN] DEHYDRATASE"/>
    <property type="match status" value="1"/>
</dbReference>
<dbReference type="EC" id="4.2.1.59" evidence="2"/>
<dbReference type="EMBL" id="CP019791">
    <property type="protein sequence ID" value="AQT68838.1"/>
    <property type="molecule type" value="Genomic_DNA"/>
</dbReference>
<dbReference type="AlphaFoldDB" id="A0A1U9NM88"/>
<gene>
    <name evidence="2" type="primary">fabZ_3</name>
    <name evidence="2" type="ORF">STSP2_02014</name>
</gene>
<evidence type="ECO:0000256" key="1">
    <source>
        <dbReference type="ARBA" id="ARBA00023239"/>
    </source>
</evidence>
<evidence type="ECO:0000313" key="3">
    <source>
        <dbReference type="Proteomes" id="UP000189674"/>
    </source>
</evidence>